<evidence type="ECO:0000313" key="1">
    <source>
        <dbReference type="EMBL" id="GFT27920.1"/>
    </source>
</evidence>
<comment type="caution">
    <text evidence="1">The sequence shown here is derived from an EMBL/GenBank/DDBJ whole genome shotgun (WGS) entry which is preliminary data.</text>
</comment>
<keyword evidence="2" id="KW-1185">Reference proteome</keyword>
<dbReference type="EMBL" id="BMAW01107167">
    <property type="protein sequence ID" value="GFT27920.1"/>
    <property type="molecule type" value="Genomic_DNA"/>
</dbReference>
<reference evidence="1" key="1">
    <citation type="submission" date="2020-08" db="EMBL/GenBank/DDBJ databases">
        <title>Multicomponent nature underlies the extraordinary mechanical properties of spider dragline silk.</title>
        <authorList>
            <person name="Kono N."/>
            <person name="Nakamura H."/>
            <person name="Mori M."/>
            <person name="Yoshida Y."/>
            <person name="Ohtoshi R."/>
            <person name="Malay A.D."/>
            <person name="Moran D.A.P."/>
            <person name="Tomita M."/>
            <person name="Numata K."/>
            <person name="Arakawa K."/>
        </authorList>
    </citation>
    <scope>NUCLEOTIDE SEQUENCE</scope>
</reference>
<dbReference type="InterPro" id="IPR005312">
    <property type="entry name" value="DUF1759"/>
</dbReference>
<accession>A0A8X6NPZ5</accession>
<name>A0A8X6NPZ5_NEPPI</name>
<dbReference type="AlphaFoldDB" id="A0A8X6NPZ5"/>
<dbReference type="PANTHER" id="PTHR47331">
    <property type="entry name" value="PHD-TYPE DOMAIN-CONTAINING PROTEIN"/>
    <property type="match status" value="1"/>
</dbReference>
<evidence type="ECO:0000313" key="2">
    <source>
        <dbReference type="Proteomes" id="UP000887013"/>
    </source>
</evidence>
<proteinExistence type="predicted"/>
<gene>
    <name evidence="1" type="primary">AVEN_196213_1</name>
    <name evidence="1" type="ORF">NPIL_633651</name>
</gene>
<sequence>TKIKSESKELVESFPITNENYPLAIESLTERYGRKELLIDFYVRELLKLVLNNATKKKQDSLSSLYNKLSIQLRALSSLGVTTDQCGVILYPLVESLLPTHILRSFERQRENIDSEQSISTLDAIVSFLKSEVQSEEKIKLSRSEILPYEREKSQITCELCSKRHLKFMCPKIVCNKSDSPKQETYFWTDSSTVLTWITRREQWSVFVSNRISEIRKLTTSEDWLHISTDQNPADILSKDCGPKQLQKCKWWQGPAWLHNPKEQWPKSAVNIDEKEVEIEKRKSVISANNTELESISLQLARRISRFSKMIRVMAWVLRFQPKAKDFRKYTELTNEELLNAQKIIFRIVQKECYSNEETRKNLRGLQVFEDEEGILRLKSRLINEEESKYFISPIILLSKHLADITLNNVSDLDQIEKTNIVLRWRYIQKVRENLKQRFKREYLGFLRSSVTKREDKINVGDVVLIGTDDKKKAALAARKSTGAFSR</sequence>
<dbReference type="Pfam" id="PF03564">
    <property type="entry name" value="DUF1759"/>
    <property type="match status" value="1"/>
</dbReference>
<protein>
    <submittedName>
        <fullName evidence="1">DUF5641 domain-containing protein</fullName>
    </submittedName>
</protein>
<dbReference type="Proteomes" id="UP000887013">
    <property type="component" value="Unassembled WGS sequence"/>
</dbReference>
<organism evidence="1 2">
    <name type="scientific">Nephila pilipes</name>
    <name type="common">Giant wood spider</name>
    <name type="synonym">Nephila maculata</name>
    <dbReference type="NCBI Taxonomy" id="299642"/>
    <lineage>
        <taxon>Eukaryota</taxon>
        <taxon>Metazoa</taxon>
        <taxon>Ecdysozoa</taxon>
        <taxon>Arthropoda</taxon>
        <taxon>Chelicerata</taxon>
        <taxon>Arachnida</taxon>
        <taxon>Araneae</taxon>
        <taxon>Araneomorphae</taxon>
        <taxon>Entelegynae</taxon>
        <taxon>Araneoidea</taxon>
        <taxon>Nephilidae</taxon>
        <taxon>Nephila</taxon>
    </lineage>
</organism>
<feature type="non-terminal residue" evidence="1">
    <location>
        <position position="1"/>
    </location>
</feature>
<dbReference type="PANTHER" id="PTHR47331:SF2">
    <property type="match status" value="1"/>
</dbReference>